<dbReference type="InterPro" id="IPR008775">
    <property type="entry name" value="Phytyl_CoA_dOase-like"/>
</dbReference>
<dbReference type="RefSeq" id="WP_218032290.1">
    <property type="nucleotide sequence ID" value="NZ_BIFS01000002.1"/>
</dbReference>
<gene>
    <name evidence="1" type="ORF">KDK_82510</name>
</gene>
<dbReference type="AlphaFoldDB" id="A0A402AZC3"/>
<sequence>MLSPVVEPGRFSELDQFIFESWGYFVILNVLSPKEITACLEASQRVHEAAGTQDFGQVGRSYEQEAVLEDLMDHPAVLPKIRGIFGDRFIVQSGWNTKQPAHGKMGGWHQDGSSAYDFKRLGYPIP</sequence>
<dbReference type="SUPFAM" id="SSF51197">
    <property type="entry name" value="Clavaminate synthase-like"/>
    <property type="match status" value="1"/>
</dbReference>
<dbReference type="Gene3D" id="2.60.120.620">
    <property type="entry name" value="q2cbj1_9rhob like domain"/>
    <property type="match status" value="1"/>
</dbReference>
<name>A0A402AZC3_9CHLR</name>
<comment type="caution">
    <text evidence="1">The sequence shown here is derived from an EMBL/GenBank/DDBJ whole genome shotgun (WGS) entry which is preliminary data.</text>
</comment>
<dbReference type="GO" id="GO:0016706">
    <property type="term" value="F:2-oxoglutarate-dependent dioxygenase activity"/>
    <property type="evidence" value="ECO:0007669"/>
    <property type="project" value="UniProtKB-ARBA"/>
</dbReference>
<evidence type="ECO:0000313" key="2">
    <source>
        <dbReference type="Proteomes" id="UP000287188"/>
    </source>
</evidence>
<dbReference type="Proteomes" id="UP000287188">
    <property type="component" value="Unassembled WGS sequence"/>
</dbReference>
<reference evidence="2" key="1">
    <citation type="submission" date="2018-12" db="EMBL/GenBank/DDBJ databases">
        <title>Tengunoibacter tsumagoiensis gen. nov., sp. nov., Dictyobacter kobayashii sp. nov., D. alpinus sp. nov., and D. joshuensis sp. nov. and description of Dictyobacteraceae fam. nov. within the order Ktedonobacterales isolated from Tengu-no-mugimeshi.</title>
        <authorList>
            <person name="Wang C.M."/>
            <person name="Zheng Y."/>
            <person name="Sakai Y."/>
            <person name="Toyoda A."/>
            <person name="Minakuchi Y."/>
            <person name="Abe K."/>
            <person name="Yokota A."/>
            <person name="Yabe S."/>
        </authorList>
    </citation>
    <scope>NUCLEOTIDE SEQUENCE [LARGE SCALE GENOMIC DNA]</scope>
    <source>
        <strain evidence="2">Uno11</strain>
    </source>
</reference>
<dbReference type="EMBL" id="BIFS01000002">
    <property type="protein sequence ID" value="GCE24451.1"/>
    <property type="molecule type" value="Genomic_DNA"/>
</dbReference>
<evidence type="ECO:0008006" key="3">
    <source>
        <dbReference type="Google" id="ProtNLM"/>
    </source>
</evidence>
<proteinExistence type="predicted"/>
<accession>A0A402AZC3</accession>
<evidence type="ECO:0000313" key="1">
    <source>
        <dbReference type="EMBL" id="GCE24451.1"/>
    </source>
</evidence>
<keyword evidence="2" id="KW-1185">Reference proteome</keyword>
<organism evidence="1 2">
    <name type="scientific">Dictyobacter kobayashii</name>
    <dbReference type="NCBI Taxonomy" id="2014872"/>
    <lineage>
        <taxon>Bacteria</taxon>
        <taxon>Bacillati</taxon>
        <taxon>Chloroflexota</taxon>
        <taxon>Ktedonobacteria</taxon>
        <taxon>Ktedonobacterales</taxon>
        <taxon>Dictyobacteraceae</taxon>
        <taxon>Dictyobacter</taxon>
    </lineage>
</organism>
<protein>
    <recommendedName>
        <fullName evidence="3">Phytanoyl-CoA dioxygenase</fullName>
    </recommendedName>
</protein>
<dbReference type="Pfam" id="PF05721">
    <property type="entry name" value="PhyH"/>
    <property type="match status" value="1"/>
</dbReference>